<protein>
    <submittedName>
        <fullName evidence="1">Uncharacterized protein</fullName>
    </submittedName>
</protein>
<reference evidence="1 2" key="1">
    <citation type="submission" date="2020-05" db="EMBL/GenBank/DDBJ databases">
        <title>Identification and distribution of gene clusters putatively required for synthesis of sphingolipid metabolism inhibitors in phylogenetically diverse species of the filamentous fungus Fusarium.</title>
        <authorList>
            <person name="Kim H.-S."/>
            <person name="Busman M."/>
            <person name="Brown D.W."/>
            <person name="Divon H."/>
            <person name="Uhlig S."/>
            <person name="Proctor R.H."/>
        </authorList>
    </citation>
    <scope>NUCLEOTIDE SEQUENCE [LARGE SCALE GENOMIC DNA]</scope>
    <source>
        <strain evidence="1 2">NRRL 20693</strain>
    </source>
</reference>
<sequence length="126" mass="14237">MNFTHRIDRVFSFGDTYSYDNINATIGDYQVFGEYLHCVEEEYHRNSPSNGTFDDFAQKIDAMWSTEPVWNASSFSKIPSHYDDPDAPVIWIVDGGSEEAIARDAPGVLPNILSKSGALIFVFFLE</sequence>
<name>A0A8H5WG24_FUSHE</name>
<organism evidence="1 2">
    <name type="scientific">Fusarium heterosporum</name>
    <dbReference type="NCBI Taxonomy" id="42747"/>
    <lineage>
        <taxon>Eukaryota</taxon>
        <taxon>Fungi</taxon>
        <taxon>Dikarya</taxon>
        <taxon>Ascomycota</taxon>
        <taxon>Pezizomycotina</taxon>
        <taxon>Sordariomycetes</taxon>
        <taxon>Hypocreomycetidae</taxon>
        <taxon>Hypocreales</taxon>
        <taxon>Nectriaceae</taxon>
        <taxon>Fusarium</taxon>
        <taxon>Fusarium heterosporum species complex</taxon>
    </lineage>
</organism>
<dbReference type="EMBL" id="JAAGWQ010000232">
    <property type="protein sequence ID" value="KAF5658681.1"/>
    <property type="molecule type" value="Genomic_DNA"/>
</dbReference>
<keyword evidence="2" id="KW-1185">Reference proteome</keyword>
<proteinExistence type="predicted"/>
<evidence type="ECO:0000313" key="1">
    <source>
        <dbReference type="EMBL" id="KAF5658681.1"/>
    </source>
</evidence>
<evidence type="ECO:0000313" key="2">
    <source>
        <dbReference type="Proteomes" id="UP000567885"/>
    </source>
</evidence>
<gene>
    <name evidence="1" type="ORF">FHETE_9746</name>
</gene>
<dbReference type="Proteomes" id="UP000567885">
    <property type="component" value="Unassembled WGS sequence"/>
</dbReference>
<dbReference type="AlphaFoldDB" id="A0A8H5WG24"/>
<comment type="caution">
    <text evidence="1">The sequence shown here is derived from an EMBL/GenBank/DDBJ whole genome shotgun (WGS) entry which is preliminary data.</text>
</comment>
<dbReference type="OrthoDB" id="190201at2759"/>
<accession>A0A8H5WG24</accession>